<dbReference type="AlphaFoldDB" id="A0AB34JYC6"/>
<dbReference type="InterPro" id="IPR038765">
    <property type="entry name" value="Papain-like_cys_pep_sf"/>
</dbReference>
<dbReference type="InterPro" id="IPR036213">
    <property type="entry name" value="Calpain_III_sf"/>
</dbReference>
<sequence>MAAESYGWSHEPSATRAEALWESTLSLLERGRVEDERGAYAAAQLLYSEAVGGLAALIECEASERRRELLRARLEEYGHRLTQLSQLVRPDDAPATPVQIETERAGAASKELANARLCAELAVQADESGKEVDEAISLYTGAAEWYLAALRVEKAARGDGEGEDLARLRRTMHMLLSRAEELKRGGAAAPAAPAVAAPAAPAVAAPAGPAAAPPAAATSGQLLSAEEKEVLARSSKIAGKLYYPWLSDGQRERFAFPSAWEDPDGLLELSSEQRKHFSRWARPSEYMRGEPKMIYLVSSYTITQTVITDCSFVSSLVIAAAYERKFRKQLITKIIFPQDRQGMPIYNPSGKYMVKLTFNGVPRKILVDDRIPISQDGRPMCSHSSHAEELWVSIIEKAYMKVNGGYDFPGSNSGIDMYALTGWIPEQFRMDEPDFNAQRLWERMVSSSRYGDCLLTVATGELSEAEAERVGLVRTHAYAVLQVRVAQGVQLLQLKNPWAKVRWRGSYSVHDTKRWTPSLRQELQYDQMGAMQQDNGVFWIDYASMRQFFAGVYLNWNPQLFRHHTATHGQWPPALRVGNLVFPRDDTANLGRNPQYALHVSVSAADVGTSRVAAVWVLLSRHTVHKQQGSDDFLTVHVSKERGGYRVYYLETVWMQGVYSNRPHCLVKFDLPIGSHRLTLALAQYKEVKHQVDYTLDVYSMSGFVLKKLPFHMRHSERLSGAWKGTNAGGCGNYDTFVDNPRYSLVLEQPTDLQVALDSFNITFAVGLQLHAEGTKSSYSNASAISTSGAYRKGFCLMEARAVPPGRYTLHPSTFEPGQECPFHLSVGSSAPLTLRAIAPEGHGLTRHIVHGEWSAAAGTSVGSPNHGQYHRNPHVRLSLAKAAEVVIRLRCPNGVSKRPNGLGLALYNTAEMLPANWRSIPRTAVANDDVYSYPVGGVVVPRTPLAMGTYMCVISTYDPFPGPFELIVYATEGSAKVTLLGRT</sequence>
<dbReference type="PANTHER" id="PTHR46143">
    <property type="entry name" value="CALPAIN-7"/>
    <property type="match status" value="1"/>
</dbReference>
<dbReference type="GO" id="GO:0006508">
    <property type="term" value="P:proteolysis"/>
    <property type="evidence" value="ECO:0007669"/>
    <property type="project" value="UniProtKB-KW"/>
</dbReference>
<keyword evidence="1 4" id="KW-0645">Protease</keyword>
<evidence type="ECO:0000313" key="6">
    <source>
        <dbReference type="EMBL" id="KAL1526685.1"/>
    </source>
</evidence>
<dbReference type="Proteomes" id="UP001515480">
    <property type="component" value="Unassembled WGS sequence"/>
</dbReference>
<dbReference type="Gene3D" id="3.90.70.10">
    <property type="entry name" value="Cysteine proteinases"/>
    <property type="match status" value="1"/>
</dbReference>
<dbReference type="SMART" id="SM00720">
    <property type="entry name" value="calpain_III"/>
    <property type="match status" value="1"/>
</dbReference>
<evidence type="ECO:0000256" key="1">
    <source>
        <dbReference type="ARBA" id="ARBA00022670"/>
    </source>
</evidence>
<evidence type="ECO:0000259" key="5">
    <source>
        <dbReference type="PROSITE" id="PS50203"/>
    </source>
</evidence>
<organism evidence="6 7">
    <name type="scientific">Prymnesium parvum</name>
    <name type="common">Toxic golden alga</name>
    <dbReference type="NCBI Taxonomy" id="97485"/>
    <lineage>
        <taxon>Eukaryota</taxon>
        <taxon>Haptista</taxon>
        <taxon>Haptophyta</taxon>
        <taxon>Prymnesiophyceae</taxon>
        <taxon>Prymnesiales</taxon>
        <taxon>Prymnesiaceae</taxon>
        <taxon>Prymnesium</taxon>
    </lineage>
</organism>
<dbReference type="CDD" id="cd00044">
    <property type="entry name" value="CysPc"/>
    <property type="match status" value="1"/>
</dbReference>
<keyword evidence="2 4" id="KW-0378">Hydrolase</keyword>
<reference evidence="6 7" key="1">
    <citation type="journal article" date="2024" name="Science">
        <title>Giant polyketide synthase enzymes in the biosynthesis of giant marine polyether toxins.</title>
        <authorList>
            <person name="Fallon T.R."/>
            <person name="Shende V.V."/>
            <person name="Wierzbicki I.H."/>
            <person name="Pendleton A.L."/>
            <person name="Watervoot N.F."/>
            <person name="Auber R.P."/>
            <person name="Gonzalez D.J."/>
            <person name="Wisecaver J.H."/>
            <person name="Moore B.S."/>
        </authorList>
    </citation>
    <scope>NUCLEOTIDE SEQUENCE [LARGE SCALE GENOMIC DNA]</scope>
    <source>
        <strain evidence="6 7">12B1</strain>
    </source>
</reference>
<evidence type="ECO:0000256" key="2">
    <source>
        <dbReference type="ARBA" id="ARBA00022801"/>
    </source>
</evidence>
<dbReference type="Gene3D" id="1.20.58.80">
    <property type="entry name" value="Phosphotransferase system, lactose/cellobiose-type IIA subunit"/>
    <property type="match status" value="2"/>
</dbReference>
<keyword evidence="7" id="KW-1185">Reference proteome</keyword>
<feature type="active site" evidence="4">
    <location>
        <position position="476"/>
    </location>
</feature>
<dbReference type="InterPro" id="IPR022683">
    <property type="entry name" value="Calpain_III"/>
</dbReference>
<dbReference type="SUPFAM" id="SSF49758">
    <property type="entry name" value="Calpain large subunit, middle domain (domain III)"/>
    <property type="match status" value="3"/>
</dbReference>
<accession>A0AB34JYC6</accession>
<feature type="active site" evidence="4">
    <location>
        <position position="496"/>
    </location>
</feature>
<feature type="domain" description="Calpain catalytic" evidence="5">
    <location>
        <begin position="253"/>
        <end position="558"/>
    </location>
</feature>
<dbReference type="SUPFAM" id="SSF54001">
    <property type="entry name" value="Cysteine proteinases"/>
    <property type="match status" value="1"/>
</dbReference>
<dbReference type="InterPro" id="IPR051297">
    <property type="entry name" value="PalB/RIM13"/>
</dbReference>
<dbReference type="PROSITE" id="PS50203">
    <property type="entry name" value="CALPAIN_CAT"/>
    <property type="match status" value="1"/>
</dbReference>
<dbReference type="SUPFAM" id="SSF116846">
    <property type="entry name" value="MIT domain"/>
    <property type="match status" value="2"/>
</dbReference>
<evidence type="ECO:0000256" key="4">
    <source>
        <dbReference type="PROSITE-ProRule" id="PRU00239"/>
    </source>
</evidence>
<proteinExistence type="predicted"/>
<dbReference type="SMART" id="SM00230">
    <property type="entry name" value="CysPc"/>
    <property type="match status" value="1"/>
</dbReference>
<protein>
    <recommendedName>
        <fullName evidence="5">Calpain catalytic domain-containing protein</fullName>
    </recommendedName>
</protein>
<dbReference type="Pfam" id="PF00648">
    <property type="entry name" value="Peptidase_C2"/>
    <property type="match status" value="1"/>
</dbReference>
<dbReference type="GO" id="GO:0004198">
    <property type="term" value="F:calcium-dependent cysteine-type endopeptidase activity"/>
    <property type="evidence" value="ECO:0007669"/>
    <property type="project" value="InterPro"/>
</dbReference>
<dbReference type="PANTHER" id="PTHR46143:SF1">
    <property type="entry name" value="CALPAIN-7"/>
    <property type="match status" value="1"/>
</dbReference>
<dbReference type="EMBL" id="JBGBPQ010000003">
    <property type="protein sequence ID" value="KAL1526685.1"/>
    <property type="molecule type" value="Genomic_DNA"/>
</dbReference>
<dbReference type="InterPro" id="IPR001300">
    <property type="entry name" value="Peptidase_C2_calpain_cat"/>
</dbReference>
<keyword evidence="3 4" id="KW-0788">Thiol protease</keyword>
<evidence type="ECO:0000313" key="7">
    <source>
        <dbReference type="Proteomes" id="UP001515480"/>
    </source>
</evidence>
<comment type="caution">
    <text evidence="6">The sequence shown here is derived from an EMBL/GenBank/DDBJ whole genome shotgun (WGS) entry which is preliminary data.</text>
</comment>
<dbReference type="Pfam" id="PF01067">
    <property type="entry name" value="Calpain_III"/>
    <property type="match status" value="1"/>
</dbReference>
<dbReference type="InterPro" id="IPR007330">
    <property type="entry name" value="MIT_dom"/>
</dbReference>
<dbReference type="SMART" id="SM00745">
    <property type="entry name" value="MIT"/>
    <property type="match status" value="2"/>
</dbReference>
<name>A0AB34JYC6_PRYPA</name>
<dbReference type="InterPro" id="IPR022682">
    <property type="entry name" value="Calpain_domain_III"/>
</dbReference>
<dbReference type="InterPro" id="IPR036181">
    <property type="entry name" value="MIT_dom_sf"/>
</dbReference>
<feature type="active site" evidence="4">
    <location>
        <position position="310"/>
    </location>
</feature>
<evidence type="ECO:0000256" key="3">
    <source>
        <dbReference type="ARBA" id="ARBA00022807"/>
    </source>
</evidence>
<dbReference type="Gene3D" id="2.60.120.380">
    <property type="match status" value="2"/>
</dbReference>
<gene>
    <name evidence="6" type="ORF">AB1Y20_015387</name>
</gene>